<accession>A0A317X9H6</accession>
<dbReference type="OrthoDB" id="9992747at2759"/>
<gene>
    <name evidence="1" type="ORF">BO94DRAFT_532955</name>
</gene>
<dbReference type="EMBL" id="MSFK01000007">
    <property type="protein sequence ID" value="PWY93220.1"/>
    <property type="molecule type" value="Genomic_DNA"/>
</dbReference>
<name>A0A317X9H6_9EURO</name>
<dbReference type="RefSeq" id="XP_025469981.1">
    <property type="nucleotide sequence ID" value="XM_025611232.1"/>
</dbReference>
<proteinExistence type="predicted"/>
<reference evidence="1 2" key="1">
    <citation type="submission" date="2016-12" db="EMBL/GenBank/DDBJ databases">
        <title>The genomes of Aspergillus section Nigri reveals drivers in fungal speciation.</title>
        <authorList>
            <consortium name="DOE Joint Genome Institute"/>
            <person name="Vesth T.C."/>
            <person name="Nybo J."/>
            <person name="Theobald S."/>
            <person name="Brandl J."/>
            <person name="Frisvad J.C."/>
            <person name="Nielsen K.F."/>
            <person name="Lyhne E.K."/>
            <person name="Kogle M.E."/>
            <person name="Kuo A."/>
            <person name="Riley R."/>
            <person name="Clum A."/>
            <person name="Nolan M."/>
            <person name="Lipzen A."/>
            <person name="Salamov A."/>
            <person name="Henrissat B."/>
            <person name="Wiebenga A."/>
            <person name="De Vries R.P."/>
            <person name="Grigoriev I.V."/>
            <person name="Mortensen U.H."/>
            <person name="Andersen M.R."/>
            <person name="Baker S.E."/>
        </authorList>
    </citation>
    <scope>NUCLEOTIDE SEQUENCE [LARGE SCALE GENOMIC DNA]</scope>
    <source>
        <strain evidence="1 2">CBS 115572</strain>
    </source>
</reference>
<organism evidence="1 2">
    <name type="scientific">Aspergillus sclerotioniger CBS 115572</name>
    <dbReference type="NCBI Taxonomy" id="1450535"/>
    <lineage>
        <taxon>Eukaryota</taxon>
        <taxon>Fungi</taxon>
        <taxon>Dikarya</taxon>
        <taxon>Ascomycota</taxon>
        <taxon>Pezizomycotina</taxon>
        <taxon>Eurotiomycetes</taxon>
        <taxon>Eurotiomycetidae</taxon>
        <taxon>Eurotiales</taxon>
        <taxon>Aspergillaceae</taxon>
        <taxon>Aspergillus</taxon>
        <taxon>Aspergillus subgen. Circumdati</taxon>
    </lineage>
</organism>
<sequence length="105" mass="11744">MGLSILRGESWKTLMRTVPGFKPLSYDDGNFLYVGLRDQNDVQRQRVIDAGMDVVWGGGTSRKVDFAGESTMKLEAKCYGSVLVHLDLDVSFSPGGCLRRIWWSV</sequence>
<evidence type="ECO:0000313" key="2">
    <source>
        <dbReference type="Proteomes" id="UP000246702"/>
    </source>
</evidence>
<evidence type="ECO:0000313" key="1">
    <source>
        <dbReference type="EMBL" id="PWY93220.1"/>
    </source>
</evidence>
<dbReference type="Proteomes" id="UP000246702">
    <property type="component" value="Unassembled WGS sequence"/>
</dbReference>
<comment type="caution">
    <text evidence="1">The sequence shown here is derived from an EMBL/GenBank/DDBJ whole genome shotgun (WGS) entry which is preliminary data.</text>
</comment>
<dbReference type="STRING" id="1450535.A0A317X9H6"/>
<keyword evidence="2" id="KW-1185">Reference proteome</keyword>
<dbReference type="GeneID" id="37113375"/>
<protein>
    <submittedName>
        <fullName evidence="1">Uncharacterized protein</fullName>
    </submittedName>
</protein>
<dbReference type="AlphaFoldDB" id="A0A317X9H6"/>